<evidence type="ECO:0000313" key="9">
    <source>
        <dbReference type="EMBL" id="AMJ40617.1"/>
    </source>
</evidence>
<dbReference type="SUPFAM" id="SSF53850">
    <property type="entry name" value="Periplasmic binding protein-like II"/>
    <property type="match status" value="1"/>
</dbReference>
<comment type="similarity">
    <text evidence="6">Belongs to the nlpA lipoprotein family.</text>
</comment>
<dbReference type="GO" id="GO:0016020">
    <property type="term" value="C:membrane"/>
    <property type="evidence" value="ECO:0007669"/>
    <property type="project" value="UniProtKB-SubCell"/>
</dbReference>
<evidence type="ECO:0000256" key="2">
    <source>
        <dbReference type="ARBA" id="ARBA00022729"/>
    </source>
</evidence>
<dbReference type="Proteomes" id="UP000184204">
    <property type="component" value="Unassembled WGS sequence"/>
</dbReference>
<evidence type="ECO:0000256" key="8">
    <source>
        <dbReference type="SAM" id="SignalP"/>
    </source>
</evidence>
<feature type="chain" id="PRO_5044547690" description="Lipoprotein" evidence="8">
    <location>
        <begin position="23"/>
        <end position="280"/>
    </location>
</feature>
<evidence type="ECO:0000256" key="1">
    <source>
        <dbReference type="ARBA" id="ARBA00004635"/>
    </source>
</evidence>
<reference evidence="12" key="4">
    <citation type="submission" date="2016-11" db="EMBL/GenBank/DDBJ databases">
        <authorList>
            <person name="Jaros S."/>
            <person name="Januszkiewicz K."/>
            <person name="Wedrychowicz H."/>
        </authorList>
    </citation>
    <scope>NUCLEOTIDE SEQUENCE [LARGE SCALE GENOMIC DNA]</scope>
    <source>
        <strain evidence="12">DSM 1682</strain>
    </source>
</reference>
<sequence>MTKKIISICLSILLILSIGGCAKQKEEAPAGADNGSPTTLKVGFCPGPYGDMWKTAIAPQLETKGYKFEYIEFSDYVQPNNALANKEIDVNLFQHSIYLKNFSTEHKLDLSPVTEVPTAGMGIWSNTTKSLKEVADGATVTIPNDETNQARGLRVLEAAGLITLKAETDKAKAIPEDIDKNPHNLKIVPTEAAQLPRTLDSANLAVINGNFAISAGLDFSAALFNETLAEGYVNVIAVRTEDLSAQFVADIKDAATNDTFKSIIEDPKGIFYTFQKPVGW</sequence>
<gene>
    <name evidence="9" type="ORF">CPRO_10220</name>
    <name evidence="10" type="ORF">SAMN02745151_02207</name>
</gene>
<evidence type="ECO:0000313" key="12">
    <source>
        <dbReference type="Proteomes" id="UP000184204"/>
    </source>
</evidence>
<dbReference type="PANTHER" id="PTHR30429:SF0">
    <property type="entry name" value="METHIONINE-BINDING LIPOPROTEIN METQ"/>
    <property type="match status" value="1"/>
</dbReference>
<protein>
    <recommendedName>
        <fullName evidence="6">Lipoprotein</fullName>
    </recommendedName>
</protein>
<keyword evidence="3" id="KW-0472">Membrane</keyword>
<dbReference type="PIRSF" id="PIRSF002854">
    <property type="entry name" value="MetQ"/>
    <property type="match status" value="1"/>
</dbReference>
<keyword evidence="4" id="KW-0564">Palmitate</keyword>
<name>A0A0X1U6P5_ANAPI</name>
<dbReference type="EMBL" id="CP014223">
    <property type="protein sequence ID" value="AMJ40617.1"/>
    <property type="molecule type" value="Genomic_DNA"/>
</dbReference>
<reference evidence="11" key="2">
    <citation type="submission" date="2016-01" db="EMBL/GenBank/DDBJ databases">
        <authorList>
            <person name="Poehlein A."/>
            <person name="Schlien K."/>
            <person name="Gottschalk G."/>
            <person name="Buckel W."/>
            <person name="Daniel R."/>
        </authorList>
    </citation>
    <scope>NUCLEOTIDE SEQUENCE [LARGE SCALE GENOMIC DNA]</scope>
    <source>
        <strain evidence="11">X2</strain>
    </source>
</reference>
<dbReference type="PANTHER" id="PTHR30429">
    <property type="entry name" value="D-METHIONINE-BINDING LIPOPROTEIN METQ"/>
    <property type="match status" value="1"/>
</dbReference>
<keyword evidence="5 6" id="KW-0449">Lipoprotein</keyword>
<dbReference type="OrthoDB" id="9812878at2"/>
<comment type="subcellular location">
    <subcellularLocation>
        <location evidence="1">Membrane</location>
        <topology evidence="1">Lipid-anchor</topology>
    </subcellularLocation>
</comment>
<keyword evidence="11" id="KW-1185">Reference proteome</keyword>
<accession>A0A0X1U6P5</accession>
<dbReference type="PROSITE" id="PS51257">
    <property type="entry name" value="PROKAR_LIPOPROTEIN"/>
    <property type="match status" value="1"/>
</dbReference>
<dbReference type="EMBL" id="FQUA01000010">
    <property type="protein sequence ID" value="SHE91712.1"/>
    <property type="molecule type" value="Genomic_DNA"/>
</dbReference>
<reference evidence="10" key="3">
    <citation type="submission" date="2016-11" db="EMBL/GenBank/DDBJ databases">
        <authorList>
            <person name="Varghese N."/>
            <person name="Submissions S."/>
        </authorList>
    </citation>
    <scope>NUCLEOTIDE SEQUENCE</scope>
    <source>
        <strain evidence="10">DSM 1682</strain>
    </source>
</reference>
<keyword evidence="2 8" id="KW-0732">Signal</keyword>
<evidence type="ECO:0000256" key="7">
    <source>
        <dbReference type="PIRSR" id="PIRSR002854-1"/>
    </source>
</evidence>
<dbReference type="AlphaFoldDB" id="A0A0X1U6P5"/>
<evidence type="ECO:0000313" key="11">
    <source>
        <dbReference type="Proteomes" id="UP000068026"/>
    </source>
</evidence>
<evidence type="ECO:0000256" key="6">
    <source>
        <dbReference type="PIRNR" id="PIRNR002854"/>
    </source>
</evidence>
<reference evidence="9 11" key="1">
    <citation type="journal article" date="2016" name="Genome Announc.">
        <title>Complete Genome Sequence of the Amino Acid-Fermenting Clostridium propionicum X2 (DSM 1682).</title>
        <authorList>
            <person name="Poehlein A."/>
            <person name="Schlien K."/>
            <person name="Chowdhury N.P."/>
            <person name="Gottschalk G."/>
            <person name="Buckel W."/>
            <person name="Daniel R."/>
        </authorList>
    </citation>
    <scope>NUCLEOTIDE SEQUENCE [LARGE SCALE GENOMIC DNA]</scope>
    <source>
        <strain evidence="9 11">X2</strain>
    </source>
</reference>
<organism evidence="10 12">
    <name type="scientific">Anaerotignum propionicum DSM 1682</name>
    <dbReference type="NCBI Taxonomy" id="991789"/>
    <lineage>
        <taxon>Bacteria</taxon>
        <taxon>Bacillati</taxon>
        <taxon>Bacillota</taxon>
        <taxon>Clostridia</taxon>
        <taxon>Lachnospirales</taxon>
        <taxon>Anaerotignaceae</taxon>
        <taxon>Anaerotignum</taxon>
    </lineage>
</organism>
<dbReference type="Proteomes" id="UP000068026">
    <property type="component" value="Chromosome"/>
</dbReference>
<dbReference type="Gene3D" id="3.40.190.10">
    <property type="entry name" value="Periplasmic binding protein-like II"/>
    <property type="match status" value="2"/>
</dbReference>
<dbReference type="RefSeq" id="WP_066048558.1">
    <property type="nucleotide sequence ID" value="NZ_CP014223.1"/>
</dbReference>
<evidence type="ECO:0000256" key="4">
    <source>
        <dbReference type="ARBA" id="ARBA00023139"/>
    </source>
</evidence>
<evidence type="ECO:0000256" key="5">
    <source>
        <dbReference type="ARBA" id="ARBA00023288"/>
    </source>
</evidence>
<evidence type="ECO:0000256" key="3">
    <source>
        <dbReference type="ARBA" id="ARBA00023136"/>
    </source>
</evidence>
<proteinExistence type="inferred from homology"/>
<dbReference type="KEGG" id="cpro:CPRO_10220"/>
<dbReference type="InterPro" id="IPR004872">
    <property type="entry name" value="Lipoprotein_NlpA"/>
</dbReference>
<evidence type="ECO:0000313" key="10">
    <source>
        <dbReference type="EMBL" id="SHE91712.1"/>
    </source>
</evidence>
<feature type="signal peptide" evidence="8">
    <location>
        <begin position="1"/>
        <end position="22"/>
    </location>
</feature>
<dbReference type="Pfam" id="PF03180">
    <property type="entry name" value="Lipoprotein_9"/>
    <property type="match status" value="1"/>
</dbReference>
<feature type="lipid moiety-binding region" description="S-diacylglycerol cysteine" evidence="7">
    <location>
        <position position="21"/>
    </location>
</feature>